<keyword evidence="4 7" id="KW-1133">Transmembrane helix</keyword>
<feature type="transmembrane region" description="Helical" evidence="8">
    <location>
        <begin position="142"/>
        <end position="160"/>
    </location>
</feature>
<organism evidence="11 12">
    <name type="scientific">Pomacea canaliculata</name>
    <name type="common">Golden apple snail</name>
    <dbReference type="NCBI Taxonomy" id="400727"/>
    <lineage>
        <taxon>Eukaryota</taxon>
        <taxon>Metazoa</taxon>
        <taxon>Spiralia</taxon>
        <taxon>Lophotrochozoa</taxon>
        <taxon>Mollusca</taxon>
        <taxon>Gastropoda</taxon>
        <taxon>Caenogastropoda</taxon>
        <taxon>Architaenioglossa</taxon>
        <taxon>Ampullarioidea</taxon>
        <taxon>Ampullariidae</taxon>
        <taxon>Pomacea</taxon>
    </lineage>
</organism>
<accession>A0A2T7NGG1</accession>
<dbReference type="InterPro" id="IPR047195">
    <property type="entry name" value="TM6SF1-like"/>
</dbReference>
<feature type="transmembrane region" description="Helical" evidence="8">
    <location>
        <begin position="217"/>
        <end position="246"/>
    </location>
</feature>
<dbReference type="PANTHER" id="PTHR14568:SF8">
    <property type="entry name" value="EXPERA DOMAIN-CONTAINING PROTEIN"/>
    <property type="match status" value="1"/>
</dbReference>
<feature type="transmembrane region" description="Helical" evidence="8">
    <location>
        <begin position="166"/>
        <end position="185"/>
    </location>
</feature>
<evidence type="ECO:0000256" key="6">
    <source>
        <dbReference type="ARBA" id="ARBA00034760"/>
    </source>
</evidence>
<feature type="domain" description="EXPERA" evidence="10">
    <location>
        <begin position="61"/>
        <end position="184"/>
    </location>
</feature>
<keyword evidence="9" id="KW-0732">Signal</keyword>
<dbReference type="Pfam" id="PF05241">
    <property type="entry name" value="EBP"/>
    <property type="match status" value="1"/>
</dbReference>
<dbReference type="AlphaFoldDB" id="A0A2T7NGG1"/>
<comment type="subcellular location">
    <subcellularLocation>
        <location evidence="1">Endomembrane system</location>
        <topology evidence="1">Multi-pass membrane protein</topology>
    </subcellularLocation>
</comment>
<dbReference type="InterPro" id="IPR059044">
    <property type="entry name" value="TM_Tm6sf1/2"/>
</dbReference>
<feature type="transmembrane region" description="Helical" evidence="8">
    <location>
        <begin position="65"/>
        <end position="83"/>
    </location>
</feature>
<evidence type="ECO:0000256" key="4">
    <source>
        <dbReference type="ARBA" id="ARBA00022989"/>
    </source>
</evidence>
<feature type="transmembrane region" description="Helical" evidence="8">
    <location>
        <begin position="266"/>
        <end position="285"/>
    </location>
</feature>
<evidence type="ECO:0000256" key="1">
    <source>
        <dbReference type="ARBA" id="ARBA00004127"/>
    </source>
</evidence>
<gene>
    <name evidence="11" type="ORF">C0Q70_20747</name>
</gene>
<keyword evidence="3" id="KW-0677">Repeat</keyword>
<protein>
    <recommendedName>
        <fullName evidence="10">EXPERA domain-containing protein</fullName>
    </recommendedName>
</protein>
<name>A0A2T7NGG1_POMCA</name>
<evidence type="ECO:0000259" key="10">
    <source>
        <dbReference type="PROSITE" id="PS51751"/>
    </source>
</evidence>
<sequence>MTLLGPLSVFLTSLLAIPLAYICNQLSTMKDPVVMLIIGAVALVTVAATPYFLMRNKPQRTDNFFYVLSIFTFASVIDLVIALENDGLIANFMEFYLRDGEPYLKTAHGTMISYWDGIAHYAMYLMILAAQSWNQSYRDVGLYWAASIGHSMLILMPGIFMGSHGMRWPCLLNLPYIVVPFYYGARFLLQGRAHEGRQVKEKTNMQHASLWRRPADIFFIIFFMAAICLAVLRFIAALGGSVQVAQQYRDQLEPYLADNAYPKVQMMVYLFYFLPYYVAAVYGLVWPENTWMLDLSLIHAGAAAQGQFAHIGSSFHYRTPYVHRVPQGGRARFLFWLINGALFLVPQLFAYRCLNFPNFFSPKTVSSNKNENSVVHANPTKKLN</sequence>
<dbReference type="EMBL" id="PZQS01000013">
    <property type="protein sequence ID" value="PVD20250.1"/>
    <property type="molecule type" value="Genomic_DNA"/>
</dbReference>
<dbReference type="CDD" id="cd21106">
    <property type="entry name" value="TM6SF1-like"/>
    <property type="match status" value="1"/>
</dbReference>
<feature type="transmembrane region" description="Helical" evidence="8">
    <location>
        <begin position="333"/>
        <end position="351"/>
    </location>
</feature>
<evidence type="ECO:0000256" key="3">
    <source>
        <dbReference type="ARBA" id="ARBA00022737"/>
    </source>
</evidence>
<feature type="transmembrane region" description="Helical" evidence="8">
    <location>
        <begin position="112"/>
        <end position="130"/>
    </location>
</feature>
<proteinExistence type="inferred from homology"/>
<feature type="transmembrane region" description="Helical" evidence="8">
    <location>
        <begin position="32"/>
        <end position="53"/>
    </location>
</feature>
<dbReference type="GO" id="GO:0016020">
    <property type="term" value="C:membrane"/>
    <property type="evidence" value="ECO:0007669"/>
    <property type="project" value="UniProtKB-UniRule"/>
</dbReference>
<evidence type="ECO:0000256" key="7">
    <source>
        <dbReference type="PROSITE-ProRule" id="PRU01087"/>
    </source>
</evidence>
<dbReference type="OrthoDB" id="8181520at2759"/>
<dbReference type="PROSITE" id="PS51751">
    <property type="entry name" value="EXPERA"/>
    <property type="match status" value="2"/>
</dbReference>
<dbReference type="Pfam" id="PF26083">
    <property type="entry name" value="TM_Tm6sf2"/>
    <property type="match status" value="1"/>
</dbReference>
<dbReference type="PANTHER" id="PTHR14568">
    <property type="entry name" value="TRANSMEMBRANE SUPERFAMILY 6 MEMBER 1/2"/>
    <property type="match status" value="1"/>
</dbReference>
<evidence type="ECO:0000313" key="11">
    <source>
        <dbReference type="EMBL" id="PVD20250.1"/>
    </source>
</evidence>
<dbReference type="OMA" id="FFMKPKQ"/>
<feature type="signal peptide" evidence="9">
    <location>
        <begin position="1"/>
        <end position="16"/>
    </location>
</feature>
<feature type="chain" id="PRO_5015488486" description="EXPERA domain-containing protein" evidence="9">
    <location>
        <begin position="17"/>
        <end position="384"/>
    </location>
</feature>
<dbReference type="InterPro" id="IPR033118">
    <property type="entry name" value="EXPERA"/>
</dbReference>
<evidence type="ECO:0000256" key="8">
    <source>
        <dbReference type="SAM" id="Phobius"/>
    </source>
</evidence>
<feature type="domain" description="EXPERA" evidence="10">
    <location>
        <begin position="215"/>
        <end position="350"/>
    </location>
</feature>
<reference evidence="11 12" key="1">
    <citation type="submission" date="2018-04" db="EMBL/GenBank/DDBJ databases">
        <title>The genome of golden apple snail Pomacea canaliculata provides insight into stress tolerance and invasive adaptation.</title>
        <authorList>
            <person name="Liu C."/>
            <person name="Liu B."/>
            <person name="Ren Y."/>
            <person name="Zhang Y."/>
            <person name="Wang H."/>
            <person name="Li S."/>
            <person name="Jiang F."/>
            <person name="Yin L."/>
            <person name="Zhang G."/>
            <person name="Qian W."/>
            <person name="Fan W."/>
        </authorList>
    </citation>
    <scope>NUCLEOTIDE SEQUENCE [LARGE SCALE GENOMIC DNA]</scope>
    <source>
        <strain evidence="11">SZHN2017</strain>
        <tissue evidence="11">Muscle</tissue>
    </source>
</reference>
<keyword evidence="2 7" id="KW-0812">Transmembrane</keyword>
<keyword evidence="12" id="KW-1185">Reference proteome</keyword>
<evidence type="ECO:0000256" key="9">
    <source>
        <dbReference type="SAM" id="SignalP"/>
    </source>
</evidence>
<dbReference type="Proteomes" id="UP000245119">
    <property type="component" value="Linkage Group LG13"/>
</dbReference>
<evidence type="ECO:0000313" key="12">
    <source>
        <dbReference type="Proteomes" id="UP000245119"/>
    </source>
</evidence>
<dbReference type="GO" id="GO:0012505">
    <property type="term" value="C:endomembrane system"/>
    <property type="evidence" value="ECO:0007669"/>
    <property type="project" value="UniProtKB-SubCell"/>
</dbReference>
<evidence type="ECO:0000256" key="5">
    <source>
        <dbReference type="ARBA" id="ARBA00023136"/>
    </source>
</evidence>
<evidence type="ECO:0000256" key="2">
    <source>
        <dbReference type="ARBA" id="ARBA00022692"/>
    </source>
</evidence>
<comment type="similarity">
    <text evidence="6">Belongs to the TM6SF family.</text>
</comment>
<comment type="caution">
    <text evidence="11">The sequence shown here is derived from an EMBL/GenBank/DDBJ whole genome shotgun (WGS) entry which is preliminary data.</text>
</comment>
<keyword evidence="5 7" id="KW-0472">Membrane</keyword>